<dbReference type="SUPFAM" id="SSF57756">
    <property type="entry name" value="Retrovirus zinc finger-like domains"/>
    <property type="match status" value="1"/>
</dbReference>
<keyword evidence="1" id="KW-0507">mRNA processing</keyword>
<comment type="caution">
    <text evidence="6">The sequence shown here is derived from an EMBL/GenBank/DDBJ whole genome shotgun (WGS) entry which is preliminary data.</text>
</comment>
<dbReference type="InterPro" id="IPR032567">
    <property type="entry name" value="RTL1-rel"/>
</dbReference>
<feature type="region of interest" description="Disordered" evidence="3">
    <location>
        <begin position="49"/>
        <end position="84"/>
    </location>
</feature>
<dbReference type="OrthoDB" id="2954238at2759"/>
<sequence>MEPTIQHPQPMTSVSLDYNYPAQTIPPPMNPQIYTPSPSAGLDFVHLGGTLDPSAIPSPRTEAGSSRTKGKRSAPFAPPLVPPPPPAPDLNILVGMLVENQTALQKNLVDVMQEVARRPVIEAPALTSAPLRGNTVKLRNARIFSGKHTDVTPFLSEIKRIIDFNPASFADDFSKVLFVGLNLKDGIPVEWFNHLENSQSPLLRDWNAFLAAFRKKFADPSLITTADQRLDALKQTGSAHYYLTSFMEIASHLDMTEQTKISRFMKGLKPIVKDHLVNIIDRPSTLEAWEPFIIAVDTNLHQRDVERRREQGNSYHKKHTRDFHTTTAAYVPSKTVTPSSSLDVVPMDVDAITSPATTTPRSSAPRGKLTAAEREDRFKRNLCLYCGRPGHAVKECRTRATKHGAYTGKATPKTS</sequence>
<dbReference type="Pfam" id="PF03732">
    <property type="entry name" value="Retrotrans_gag"/>
    <property type="match status" value="1"/>
</dbReference>
<dbReference type="EMBL" id="BRPK01000001">
    <property type="protein sequence ID" value="GLB33768.1"/>
    <property type="molecule type" value="Genomic_DNA"/>
</dbReference>
<organism evidence="6 7">
    <name type="scientific">Lyophyllum shimeji</name>
    <name type="common">Hon-shimeji</name>
    <name type="synonym">Tricholoma shimeji</name>
    <dbReference type="NCBI Taxonomy" id="47721"/>
    <lineage>
        <taxon>Eukaryota</taxon>
        <taxon>Fungi</taxon>
        <taxon>Dikarya</taxon>
        <taxon>Basidiomycota</taxon>
        <taxon>Agaricomycotina</taxon>
        <taxon>Agaricomycetes</taxon>
        <taxon>Agaricomycetidae</taxon>
        <taxon>Agaricales</taxon>
        <taxon>Tricholomatineae</taxon>
        <taxon>Lyophyllaceae</taxon>
        <taxon>Lyophyllum</taxon>
    </lineage>
</organism>
<dbReference type="InterPro" id="IPR005162">
    <property type="entry name" value="Retrotrans_gag_dom"/>
</dbReference>
<feature type="region of interest" description="Disordered" evidence="3">
    <location>
        <begin position="352"/>
        <end position="373"/>
    </location>
</feature>
<dbReference type="PROSITE" id="PS50158">
    <property type="entry name" value="ZF_CCHC"/>
    <property type="match status" value="1"/>
</dbReference>
<name>A0A9P3PE42_LYOSH</name>
<evidence type="ECO:0000313" key="6">
    <source>
        <dbReference type="EMBL" id="GLB33768.1"/>
    </source>
</evidence>
<gene>
    <name evidence="5" type="ORF">LshimejAT787_0100610</name>
    <name evidence="6" type="ORF">LshimejAT787_0106520</name>
</gene>
<dbReference type="AlphaFoldDB" id="A0A9P3PE42"/>
<evidence type="ECO:0000259" key="4">
    <source>
        <dbReference type="PROSITE" id="PS50158"/>
    </source>
</evidence>
<evidence type="ECO:0000256" key="2">
    <source>
        <dbReference type="PROSITE-ProRule" id="PRU00047"/>
    </source>
</evidence>
<keyword evidence="2" id="KW-0863">Zinc-finger</keyword>
<feature type="compositionally biased region" description="Low complexity" evidence="3">
    <location>
        <begin position="353"/>
        <end position="366"/>
    </location>
</feature>
<dbReference type="InterPro" id="IPR001878">
    <property type="entry name" value="Znf_CCHC"/>
</dbReference>
<reference evidence="6" key="1">
    <citation type="submission" date="2022-07" db="EMBL/GenBank/DDBJ databases">
        <title>The genome of Lyophyllum shimeji provides insight into the initial evolution of ectomycorrhizal fungal genome.</title>
        <authorList>
            <person name="Kobayashi Y."/>
            <person name="Shibata T."/>
            <person name="Hirakawa H."/>
            <person name="Shigenobu S."/>
            <person name="Nishiyama T."/>
            <person name="Yamada A."/>
            <person name="Hasebe M."/>
            <person name="Kawaguchi M."/>
        </authorList>
    </citation>
    <scope>NUCLEOTIDE SEQUENCE</scope>
    <source>
        <strain evidence="6">AT787</strain>
    </source>
</reference>
<keyword evidence="2" id="KW-0862">Zinc</keyword>
<dbReference type="GO" id="GO:0006397">
    <property type="term" value="P:mRNA processing"/>
    <property type="evidence" value="ECO:0007669"/>
    <property type="project" value="UniProtKB-KW"/>
</dbReference>
<dbReference type="InterPro" id="IPR036875">
    <property type="entry name" value="Znf_CCHC_sf"/>
</dbReference>
<feature type="domain" description="CCHC-type" evidence="4">
    <location>
        <begin position="383"/>
        <end position="397"/>
    </location>
</feature>
<protein>
    <recommendedName>
        <fullName evidence="4">CCHC-type domain-containing protein</fullName>
    </recommendedName>
</protein>
<keyword evidence="2" id="KW-0479">Metal-binding</keyword>
<evidence type="ECO:0000313" key="5">
    <source>
        <dbReference type="EMBL" id="GLB33176.1"/>
    </source>
</evidence>
<evidence type="ECO:0000256" key="3">
    <source>
        <dbReference type="SAM" id="MobiDB-lite"/>
    </source>
</evidence>
<evidence type="ECO:0000256" key="1">
    <source>
        <dbReference type="ARBA" id="ARBA00022664"/>
    </source>
</evidence>
<dbReference type="PANTHER" id="PTHR15503:SF22">
    <property type="entry name" value="TRANSPOSON TY3-I GAG POLYPROTEIN"/>
    <property type="match status" value="1"/>
</dbReference>
<proteinExistence type="predicted"/>
<accession>A0A9P3PE42</accession>
<dbReference type="GO" id="GO:0003676">
    <property type="term" value="F:nucleic acid binding"/>
    <property type="evidence" value="ECO:0007669"/>
    <property type="project" value="InterPro"/>
</dbReference>
<dbReference type="PANTHER" id="PTHR15503">
    <property type="entry name" value="LDOC1 RELATED"/>
    <property type="match status" value="1"/>
</dbReference>
<dbReference type="Proteomes" id="UP001063166">
    <property type="component" value="Unassembled WGS sequence"/>
</dbReference>
<evidence type="ECO:0000313" key="7">
    <source>
        <dbReference type="Proteomes" id="UP001063166"/>
    </source>
</evidence>
<dbReference type="EMBL" id="BRPK01000001">
    <property type="protein sequence ID" value="GLB33176.1"/>
    <property type="molecule type" value="Genomic_DNA"/>
</dbReference>
<keyword evidence="7" id="KW-1185">Reference proteome</keyword>
<dbReference type="GO" id="GO:0008270">
    <property type="term" value="F:zinc ion binding"/>
    <property type="evidence" value="ECO:0007669"/>
    <property type="project" value="UniProtKB-KW"/>
</dbReference>